<proteinExistence type="predicted"/>
<evidence type="ECO:0000313" key="3">
    <source>
        <dbReference type="Proteomes" id="UP001501161"/>
    </source>
</evidence>
<evidence type="ECO:0008006" key="4">
    <source>
        <dbReference type="Google" id="ProtNLM"/>
    </source>
</evidence>
<feature type="region of interest" description="Disordered" evidence="1">
    <location>
        <begin position="1"/>
        <end position="22"/>
    </location>
</feature>
<dbReference type="EMBL" id="BAAAMQ010000005">
    <property type="protein sequence ID" value="GAA2097696.1"/>
    <property type="molecule type" value="Genomic_DNA"/>
</dbReference>
<accession>A0ABN2WRL8</accession>
<evidence type="ECO:0000313" key="2">
    <source>
        <dbReference type="EMBL" id="GAA2097696.1"/>
    </source>
</evidence>
<protein>
    <recommendedName>
        <fullName evidence="4">PhiRv1 phage protein</fullName>
    </recommendedName>
</protein>
<keyword evidence="3" id="KW-1185">Reference proteome</keyword>
<reference evidence="2 3" key="1">
    <citation type="journal article" date="2019" name="Int. J. Syst. Evol. Microbiol.">
        <title>The Global Catalogue of Microorganisms (GCM) 10K type strain sequencing project: providing services to taxonomists for standard genome sequencing and annotation.</title>
        <authorList>
            <consortium name="The Broad Institute Genomics Platform"/>
            <consortium name="The Broad Institute Genome Sequencing Center for Infectious Disease"/>
            <person name="Wu L."/>
            <person name="Ma J."/>
        </authorList>
    </citation>
    <scope>NUCLEOTIDE SEQUENCE [LARGE SCALE GENOMIC DNA]</scope>
    <source>
        <strain evidence="2 3">JCM 13813</strain>
    </source>
</reference>
<dbReference type="Proteomes" id="UP001501161">
    <property type="component" value="Unassembled WGS sequence"/>
</dbReference>
<gene>
    <name evidence="2" type="ORF">GCM10009726_06350</name>
</gene>
<comment type="caution">
    <text evidence="2">The sequence shown here is derived from an EMBL/GenBank/DDBJ whole genome shotgun (WGS) entry which is preliminary data.</text>
</comment>
<organism evidence="2 3">
    <name type="scientific">Nocardioides furvisabuli</name>
    <dbReference type="NCBI Taxonomy" id="375542"/>
    <lineage>
        <taxon>Bacteria</taxon>
        <taxon>Bacillati</taxon>
        <taxon>Actinomycetota</taxon>
        <taxon>Actinomycetes</taxon>
        <taxon>Propionibacteriales</taxon>
        <taxon>Nocardioidaceae</taxon>
        <taxon>Nocardioides</taxon>
    </lineage>
</organism>
<sequence>MSWTQTRSRIAHAKKADPKADVTDLRRQLKAERLEDYIQRTVDAAPPLSQEQRQKLAALLSGGGLHGAA</sequence>
<evidence type="ECO:0000256" key="1">
    <source>
        <dbReference type="SAM" id="MobiDB-lite"/>
    </source>
</evidence>
<name>A0ABN2WRL8_9ACTN</name>